<feature type="transmembrane region" description="Helical" evidence="7">
    <location>
        <begin position="238"/>
        <end position="258"/>
    </location>
</feature>
<feature type="transmembrane region" description="Helical" evidence="7">
    <location>
        <begin position="169"/>
        <end position="193"/>
    </location>
</feature>
<feature type="transmembrane region" description="Helical" evidence="7">
    <location>
        <begin position="199"/>
        <end position="218"/>
    </location>
</feature>
<dbReference type="PRINTS" id="PR01036">
    <property type="entry name" value="TCRTETB"/>
</dbReference>
<sequence length="545" mass="58810">MSDAITSQSERLAEPEPKPALNGEQQQDLEEDAEAWQANRQVVMIMVCLITVTLVVAIDATILVPAFPTISNALQGTTSETFWAGTSYLLTSSTFQPLIGALSGVIGRREMFITTIVLFTAGTLIACLAQDFTTLLAGRTVQGIGGGGIITLNLIIITDMVPLQQRPKYFGVSLVSVSAGMIAGPLIGGAIAQEATWRLLFYINFPFCAIGLATAPWVIRLGPRQPLRLKKLRTEIDWIGLVLFLASTTVFLIAITWAGHDYAWNSYETLCPLLLGTAGIVATVIWESRYAKTPFIRREMLYSRPLMTVYGCTLLQGLLMYAHVLYLALWLIGIKGRTPLMTGVALLPIFGGMIVASISIGFAVSRIGHWKWAVWLGWGIQTLAAGLLILLDPETTTAEWAIIFVVLGLGQGALLISHNLAVQGIARPADVAYATALFAFTRSVGFCLGLAVGDAILENKLSLLLNDAGLPASIAENAESYVFKFFEDQEGDALRSQVLSLFGEAATFLFQVMTGISGGGLLLSLTIRGDFSLRKASTQRTGQDH</sequence>
<dbReference type="InterPro" id="IPR036259">
    <property type="entry name" value="MFS_trans_sf"/>
</dbReference>
<protein>
    <recommendedName>
        <fullName evidence="8">Major facilitator superfamily (MFS) profile domain-containing protein</fullName>
    </recommendedName>
</protein>
<feature type="compositionally biased region" description="Polar residues" evidence="6">
    <location>
        <begin position="1"/>
        <end position="10"/>
    </location>
</feature>
<dbReference type="Proteomes" id="UP000722485">
    <property type="component" value="Unassembled WGS sequence"/>
</dbReference>
<accession>A0A9P5HDP7</accession>
<keyword evidence="2 7" id="KW-0812">Transmembrane</keyword>
<comment type="caution">
    <text evidence="9">The sequence shown here is derived from an EMBL/GenBank/DDBJ whole genome shotgun (WGS) entry which is preliminary data.</text>
</comment>
<feature type="transmembrane region" description="Helical" evidence="7">
    <location>
        <begin position="112"/>
        <end position="133"/>
    </location>
</feature>
<feature type="transmembrane region" description="Helical" evidence="7">
    <location>
        <begin position="307"/>
        <end position="332"/>
    </location>
</feature>
<feature type="transmembrane region" description="Helical" evidence="7">
    <location>
        <begin position="344"/>
        <end position="365"/>
    </location>
</feature>
<evidence type="ECO:0000256" key="4">
    <source>
        <dbReference type="ARBA" id="ARBA00023136"/>
    </source>
</evidence>
<organism evidence="9 10">
    <name type="scientific">Cylindrodendrum hubeiense</name>
    <dbReference type="NCBI Taxonomy" id="595255"/>
    <lineage>
        <taxon>Eukaryota</taxon>
        <taxon>Fungi</taxon>
        <taxon>Dikarya</taxon>
        <taxon>Ascomycota</taxon>
        <taxon>Pezizomycotina</taxon>
        <taxon>Sordariomycetes</taxon>
        <taxon>Hypocreomycetidae</taxon>
        <taxon>Hypocreales</taxon>
        <taxon>Nectriaceae</taxon>
        <taxon>Cylindrodendrum</taxon>
    </lineage>
</organism>
<keyword evidence="3 7" id="KW-1133">Transmembrane helix</keyword>
<dbReference type="OrthoDB" id="2351791at2759"/>
<reference evidence="9" key="1">
    <citation type="submission" date="2020-03" db="EMBL/GenBank/DDBJ databases">
        <title>Draft Genome Sequence of Cylindrodendrum hubeiense.</title>
        <authorList>
            <person name="Buettner E."/>
            <person name="Kellner H."/>
        </authorList>
    </citation>
    <scope>NUCLEOTIDE SEQUENCE</scope>
    <source>
        <strain evidence="9">IHI 201604</strain>
    </source>
</reference>
<dbReference type="PROSITE" id="PS50850">
    <property type="entry name" value="MFS"/>
    <property type="match status" value="1"/>
</dbReference>
<feature type="transmembrane region" description="Helical" evidence="7">
    <location>
        <begin position="397"/>
        <end position="421"/>
    </location>
</feature>
<dbReference type="InterPro" id="IPR011701">
    <property type="entry name" value="MFS"/>
</dbReference>
<keyword evidence="5" id="KW-0325">Glycoprotein</keyword>
<evidence type="ECO:0000313" key="10">
    <source>
        <dbReference type="Proteomes" id="UP000722485"/>
    </source>
</evidence>
<feature type="transmembrane region" description="Helical" evidence="7">
    <location>
        <begin position="264"/>
        <end position="286"/>
    </location>
</feature>
<evidence type="ECO:0000256" key="7">
    <source>
        <dbReference type="SAM" id="Phobius"/>
    </source>
</evidence>
<evidence type="ECO:0000259" key="8">
    <source>
        <dbReference type="PROSITE" id="PS50850"/>
    </source>
</evidence>
<dbReference type="Pfam" id="PF07690">
    <property type="entry name" value="MFS_1"/>
    <property type="match status" value="1"/>
</dbReference>
<dbReference type="SUPFAM" id="SSF103473">
    <property type="entry name" value="MFS general substrate transporter"/>
    <property type="match status" value="1"/>
</dbReference>
<feature type="transmembrane region" description="Helical" evidence="7">
    <location>
        <begin position="139"/>
        <end position="157"/>
    </location>
</feature>
<proteinExistence type="predicted"/>
<feature type="transmembrane region" description="Helical" evidence="7">
    <location>
        <begin position="87"/>
        <end position="105"/>
    </location>
</feature>
<feature type="transmembrane region" description="Helical" evidence="7">
    <location>
        <begin position="508"/>
        <end position="527"/>
    </location>
</feature>
<evidence type="ECO:0000256" key="2">
    <source>
        <dbReference type="ARBA" id="ARBA00022692"/>
    </source>
</evidence>
<feature type="domain" description="Major facilitator superfamily (MFS) profile" evidence="8">
    <location>
        <begin position="45"/>
        <end position="532"/>
    </location>
</feature>
<evidence type="ECO:0000256" key="3">
    <source>
        <dbReference type="ARBA" id="ARBA00022989"/>
    </source>
</evidence>
<feature type="region of interest" description="Disordered" evidence="6">
    <location>
        <begin position="1"/>
        <end position="32"/>
    </location>
</feature>
<feature type="transmembrane region" description="Helical" evidence="7">
    <location>
        <begin position="433"/>
        <end position="457"/>
    </location>
</feature>
<name>A0A9P5HDP7_9HYPO</name>
<dbReference type="GO" id="GO:0005886">
    <property type="term" value="C:plasma membrane"/>
    <property type="evidence" value="ECO:0007669"/>
    <property type="project" value="TreeGrafter"/>
</dbReference>
<evidence type="ECO:0000313" key="9">
    <source>
        <dbReference type="EMBL" id="KAF7552996.1"/>
    </source>
</evidence>
<evidence type="ECO:0000256" key="5">
    <source>
        <dbReference type="ARBA" id="ARBA00023180"/>
    </source>
</evidence>
<feature type="transmembrane region" description="Helical" evidence="7">
    <location>
        <begin position="42"/>
        <end position="67"/>
    </location>
</feature>
<dbReference type="GO" id="GO:0022857">
    <property type="term" value="F:transmembrane transporter activity"/>
    <property type="evidence" value="ECO:0007669"/>
    <property type="project" value="InterPro"/>
</dbReference>
<evidence type="ECO:0000256" key="6">
    <source>
        <dbReference type="SAM" id="MobiDB-lite"/>
    </source>
</evidence>
<dbReference type="InterPro" id="IPR020846">
    <property type="entry name" value="MFS_dom"/>
</dbReference>
<keyword evidence="4 7" id="KW-0472">Membrane</keyword>
<dbReference type="Gene3D" id="1.20.1250.20">
    <property type="entry name" value="MFS general substrate transporter like domains"/>
    <property type="match status" value="1"/>
</dbReference>
<dbReference type="PANTHER" id="PTHR23501">
    <property type="entry name" value="MAJOR FACILITATOR SUPERFAMILY"/>
    <property type="match status" value="1"/>
</dbReference>
<dbReference type="PANTHER" id="PTHR23501:SF94">
    <property type="entry name" value="MAJOR FACILITATOR SUPERFAMILY (MFS) PROFILE DOMAIN-CONTAINING PROTEIN"/>
    <property type="match status" value="1"/>
</dbReference>
<keyword evidence="10" id="KW-1185">Reference proteome</keyword>
<evidence type="ECO:0000256" key="1">
    <source>
        <dbReference type="ARBA" id="ARBA00004141"/>
    </source>
</evidence>
<gene>
    <name evidence="9" type="ORF">G7Z17_g3946</name>
</gene>
<dbReference type="EMBL" id="JAANBB010000052">
    <property type="protein sequence ID" value="KAF7552996.1"/>
    <property type="molecule type" value="Genomic_DNA"/>
</dbReference>
<dbReference type="Gene3D" id="1.20.1720.10">
    <property type="entry name" value="Multidrug resistance protein D"/>
    <property type="match status" value="1"/>
</dbReference>
<feature type="transmembrane region" description="Helical" evidence="7">
    <location>
        <begin position="372"/>
        <end position="391"/>
    </location>
</feature>
<dbReference type="AlphaFoldDB" id="A0A9P5HDP7"/>
<comment type="subcellular location">
    <subcellularLocation>
        <location evidence="1">Membrane</location>
        <topology evidence="1">Multi-pass membrane protein</topology>
    </subcellularLocation>
</comment>